<reference evidence="2" key="2">
    <citation type="journal article" date="2021" name="PeerJ">
        <title>Extensive microbial diversity within the chicken gut microbiome revealed by metagenomics and culture.</title>
        <authorList>
            <person name="Gilroy R."/>
            <person name="Ravi A."/>
            <person name="Getino M."/>
            <person name="Pursley I."/>
            <person name="Horton D.L."/>
            <person name="Alikhan N.F."/>
            <person name="Baker D."/>
            <person name="Gharbi K."/>
            <person name="Hall N."/>
            <person name="Watson M."/>
            <person name="Adriaenssens E.M."/>
            <person name="Foster-Nyarko E."/>
            <person name="Jarju S."/>
            <person name="Secka A."/>
            <person name="Antonio M."/>
            <person name="Oren A."/>
            <person name="Chaudhuri R.R."/>
            <person name="La Ragione R."/>
            <person name="Hildebrand F."/>
            <person name="Pallen M.J."/>
        </authorList>
    </citation>
    <scope>NUCLEOTIDE SEQUENCE</scope>
    <source>
        <strain evidence="2">CHK147-3167</strain>
    </source>
</reference>
<keyword evidence="1" id="KW-1133">Transmembrane helix</keyword>
<feature type="transmembrane region" description="Helical" evidence="1">
    <location>
        <begin position="33"/>
        <end position="54"/>
    </location>
</feature>
<feature type="transmembrane region" description="Helical" evidence="1">
    <location>
        <begin position="269"/>
        <end position="286"/>
    </location>
</feature>
<evidence type="ECO:0008006" key="4">
    <source>
        <dbReference type="Google" id="ProtNLM"/>
    </source>
</evidence>
<comment type="caution">
    <text evidence="2">The sequence shown here is derived from an EMBL/GenBank/DDBJ whole genome shotgun (WGS) entry which is preliminary data.</text>
</comment>
<gene>
    <name evidence="2" type="ORF">IAB27_03135</name>
</gene>
<sequence>MNTSSQIYDYPFHLARIIGLSQSIKNNDWLPNLNYLFLNGAGYGVPMFYGNWMFYLPALVFLLTKIGTLAFASFVWLLTFATACTSYFTVFKITGSKIRALLFAIVAPTLLTYFGFGMTAVAPLIPLLIYAIYKVLYLNELNPILLAIVVALLVQTHIISTVVLAISSVIFVLFNITKLTIKKVLSFLYSIIIAIFLSLGFIFQYFEQIQSQTFFVNWKLRDFPFPTAALMTSESLKNIIQNYYFPMSLIVLVIAIVFLRKLNTLSKQLIFLSVILLICSSEILPWESFLKYSFLAIFQYTTRLVYFLPIFIFMAICISAPKKLTGAVVLVQLIFYLIANPFAFQPNTSNYANKYGLVDSNINVMRNQNSKASNAFENPIMTTYDTSGDEYLNLSVNHENARNGVINQFEYNKDLVQVKNVKQGYNNLEFDVKLRTSDAQDIVLPRIWYKGYVAYYSNGGKGSQPKIEYSKLSKDEKEQYKEARKPTVSQKALYDGRAVIKIDNSGHVKITYQKTTIQIIGFMLELISFIIVITYVVVKFFKYRDVNYVK</sequence>
<dbReference type="EMBL" id="DVFV01000060">
    <property type="protein sequence ID" value="HIQ90605.1"/>
    <property type="molecule type" value="Genomic_DNA"/>
</dbReference>
<feature type="transmembrane region" description="Helical" evidence="1">
    <location>
        <begin position="519"/>
        <end position="541"/>
    </location>
</feature>
<organism evidence="2 3">
    <name type="scientific">Candidatus Coprosoma intestinipullorum</name>
    <dbReference type="NCBI Taxonomy" id="2840752"/>
    <lineage>
        <taxon>Bacteria</taxon>
        <taxon>Bacillati</taxon>
        <taxon>Bacillota</taxon>
        <taxon>Bacillota incertae sedis</taxon>
        <taxon>Candidatus Coprosoma</taxon>
    </lineage>
</organism>
<feature type="transmembrane region" description="Helical" evidence="1">
    <location>
        <begin position="186"/>
        <end position="206"/>
    </location>
</feature>
<feature type="transmembrane region" description="Helical" evidence="1">
    <location>
        <begin position="292"/>
        <end position="317"/>
    </location>
</feature>
<protein>
    <recommendedName>
        <fullName evidence="4">Membrane protein 6-pyruvoyl-tetrahydropterin synthase-related domain-containing protein</fullName>
    </recommendedName>
</protein>
<accession>A0A9D0ZQX3</accession>
<proteinExistence type="predicted"/>
<dbReference type="AlphaFoldDB" id="A0A9D0ZQX3"/>
<reference evidence="2" key="1">
    <citation type="submission" date="2020-10" db="EMBL/GenBank/DDBJ databases">
        <authorList>
            <person name="Gilroy R."/>
        </authorList>
    </citation>
    <scope>NUCLEOTIDE SEQUENCE</scope>
    <source>
        <strain evidence="2">CHK147-3167</strain>
    </source>
</reference>
<keyword evidence="1" id="KW-0812">Transmembrane</keyword>
<evidence type="ECO:0000256" key="1">
    <source>
        <dbReference type="SAM" id="Phobius"/>
    </source>
</evidence>
<feature type="transmembrane region" description="Helical" evidence="1">
    <location>
        <begin position="243"/>
        <end position="262"/>
    </location>
</feature>
<feature type="transmembrane region" description="Helical" evidence="1">
    <location>
        <begin position="145"/>
        <end position="174"/>
    </location>
</feature>
<feature type="transmembrane region" description="Helical" evidence="1">
    <location>
        <begin position="100"/>
        <end position="133"/>
    </location>
</feature>
<evidence type="ECO:0000313" key="2">
    <source>
        <dbReference type="EMBL" id="HIQ90605.1"/>
    </source>
</evidence>
<evidence type="ECO:0000313" key="3">
    <source>
        <dbReference type="Proteomes" id="UP000886786"/>
    </source>
</evidence>
<feature type="transmembrane region" description="Helical" evidence="1">
    <location>
        <begin position="324"/>
        <end position="344"/>
    </location>
</feature>
<dbReference type="Proteomes" id="UP000886786">
    <property type="component" value="Unassembled WGS sequence"/>
</dbReference>
<keyword evidence="1" id="KW-0472">Membrane</keyword>
<name>A0A9D0ZQX3_9FIRM</name>
<feature type="transmembrane region" description="Helical" evidence="1">
    <location>
        <begin position="66"/>
        <end position="88"/>
    </location>
</feature>